<feature type="transmembrane region" description="Helical" evidence="5">
    <location>
        <begin position="293"/>
        <end position="314"/>
    </location>
</feature>
<feature type="transmembrane region" description="Helical" evidence="5">
    <location>
        <begin position="226"/>
        <end position="248"/>
    </location>
</feature>
<feature type="transmembrane region" description="Helical" evidence="5">
    <location>
        <begin position="386"/>
        <end position="406"/>
    </location>
</feature>
<dbReference type="PANTHER" id="PTHR23530">
    <property type="entry name" value="TRANSPORT PROTEIN-RELATED"/>
    <property type="match status" value="1"/>
</dbReference>
<dbReference type="PROSITE" id="PS50850">
    <property type="entry name" value="MFS"/>
    <property type="match status" value="1"/>
</dbReference>
<organism evidence="7 8">
    <name type="scientific">Allocatelliglobosispora scoriae</name>
    <dbReference type="NCBI Taxonomy" id="643052"/>
    <lineage>
        <taxon>Bacteria</taxon>
        <taxon>Bacillati</taxon>
        <taxon>Actinomycetota</taxon>
        <taxon>Actinomycetes</taxon>
        <taxon>Micromonosporales</taxon>
        <taxon>Micromonosporaceae</taxon>
        <taxon>Allocatelliglobosispora</taxon>
    </lineage>
</organism>
<dbReference type="InterPro" id="IPR020846">
    <property type="entry name" value="MFS_dom"/>
</dbReference>
<proteinExistence type="predicted"/>
<keyword evidence="3 5" id="KW-1133">Transmembrane helix</keyword>
<dbReference type="InterPro" id="IPR011701">
    <property type="entry name" value="MFS"/>
</dbReference>
<feature type="transmembrane region" description="Helical" evidence="5">
    <location>
        <begin position="260"/>
        <end position="281"/>
    </location>
</feature>
<dbReference type="PANTHER" id="PTHR23530:SF1">
    <property type="entry name" value="PERMEASE, MAJOR FACILITATOR SUPERFAMILY-RELATED"/>
    <property type="match status" value="1"/>
</dbReference>
<keyword evidence="8" id="KW-1185">Reference proteome</keyword>
<comment type="caution">
    <text evidence="7">The sequence shown here is derived from an EMBL/GenBank/DDBJ whole genome shotgun (WGS) entry which is preliminary data.</text>
</comment>
<feature type="transmembrane region" description="Helical" evidence="5">
    <location>
        <begin position="358"/>
        <end position="380"/>
    </location>
</feature>
<evidence type="ECO:0000256" key="3">
    <source>
        <dbReference type="ARBA" id="ARBA00022989"/>
    </source>
</evidence>
<dbReference type="RefSeq" id="WP_184840171.1">
    <property type="nucleotide sequence ID" value="NZ_JACHMN010000002.1"/>
</dbReference>
<evidence type="ECO:0000313" key="7">
    <source>
        <dbReference type="EMBL" id="MBB5871846.1"/>
    </source>
</evidence>
<dbReference type="InterPro" id="IPR036259">
    <property type="entry name" value="MFS_trans_sf"/>
</dbReference>
<dbReference type="PROSITE" id="PS00216">
    <property type="entry name" value="SUGAR_TRANSPORT_1"/>
    <property type="match status" value="1"/>
</dbReference>
<feature type="domain" description="Major facilitator superfamily (MFS) profile" evidence="6">
    <location>
        <begin position="6"/>
        <end position="410"/>
    </location>
</feature>
<feature type="transmembrane region" description="Helical" evidence="5">
    <location>
        <begin position="168"/>
        <end position="189"/>
    </location>
</feature>
<reference evidence="7 8" key="1">
    <citation type="submission" date="2020-08" db="EMBL/GenBank/DDBJ databases">
        <title>Sequencing the genomes of 1000 actinobacteria strains.</title>
        <authorList>
            <person name="Klenk H.-P."/>
        </authorList>
    </citation>
    <scope>NUCLEOTIDE SEQUENCE [LARGE SCALE GENOMIC DNA]</scope>
    <source>
        <strain evidence="7 8">DSM 45362</strain>
    </source>
</reference>
<evidence type="ECO:0000313" key="8">
    <source>
        <dbReference type="Proteomes" id="UP000587527"/>
    </source>
</evidence>
<gene>
    <name evidence="7" type="ORF">F4553_005225</name>
</gene>
<feature type="transmembrane region" description="Helical" evidence="5">
    <location>
        <begin position="320"/>
        <end position="337"/>
    </location>
</feature>
<sequence>MTPTSAARRFALVSFLTWLPTGLYIAPMVLLMLDRGLGVGTIAAITVAYSVTVAVLELPTGGLADVLGRRVVLTAAAIASLLGLLALGLAETVALFAVSSVLRGIARALGSGPAEAWFVDTVHASAGPDADLGHGLARGEAAGSAALAVGTIAGGVIPLLIGGGQALAVPVLIAAGVEVVRLIVTAVGLPEPRRARLTAASVLQGIPGTVAAGLRLALRDRVVGRMLAVTGMVGVALATIELLTPVWMATLTGSTEAAGFAYAVVAAAGFAASALGSYLSAPVGRRFGSPGRAAAAGITVSAVSLVLLAGSTWLSGLPGIVMAGLAYSLMFVGLGVSTPAQGQLVHARVAAGERATVLSVESLALQFAGAGGAMALGFLAGRTGPVAAFAVAAVCLGACVPLLRGLTHTADPQREPAAVPVLH</sequence>
<evidence type="ECO:0000259" key="6">
    <source>
        <dbReference type="PROSITE" id="PS50850"/>
    </source>
</evidence>
<evidence type="ECO:0000256" key="2">
    <source>
        <dbReference type="ARBA" id="ARBA00022692"/>
    </source>
</evidence>
<accession>A0A841BWG6</accession>
<dbReference type="AlphaFoldDB" id="A0A841BWG6"/>
<feature type="transmembrane region" description="Helical" evidence="5">
    <location>
        <begin position="71"/>
        <end position="90"/>
    </location>
</feature>
<keyword evidence="2 5" id="KW-0812">Transmembrane</keyword>
<feature type="transmembrane region" description="Helical" evidence="5">
    <location>
        <begin position="39"/>
        <end position="59"/>
    </location>
</feature>
<feature type="transmembrane region" description="Helical" evidence="5">
    <location>
        <begin position="12"/>
        <end position="33"/>
    </location>
</feature>
<dbReference type="SUPFAM" id="SSF103473">
    <property type="entry name" value="MFS general substrate transporter"/>
    <property type="match status" value="1"/>
</dbReference>
<keyword evidence="4 5" id="KW-0472">Membrane</keyword>
<dbReference type="EMBL" id="JACHMN010000002">
    <property type="protein sequence ID" value="MBB5871846.1"/>
    <property type="molecule type" value="Genomic_DNA"/>
</dbReference>
<dbReference type="GO" id="GO:0022857">
    <property type="term" value="F:transmembrane transporter activity"/>
    <property type="evidence" value="ECO:0007669"/>
    <property type="project" value="InterPro"/>
</dbReference>
<dbReference type="Pfam" id="PF07690">
    <property type="entry name" value="MFS_1"/>
    <property type="match status" value="1"/>
</dbReference>
<comment type="subcellular location">
    <subcellularLocation>
        <location evidence="1">Cell membrane</location>
        <topology evidence="1">Multi-pass membrane protein</topology>
    </subcellularLocation>
</comment>
<dbReference type="GO" id="GO:0005886">
    <property type="term" value="C:plasma membrane"/>
    <property type="evidence" value="ECO:0007669"/>
    <property type="project" value="UniProtKB-SubCell"/>
</dbReference>
<evidence type="ECO:0000256" key="4">
    <source>
        <dbReference type="ARBA" id="ARBA00023136"/>
    </source>
</evidence>
<feature type="transmembrane region" description="Helical" evidence="5">
    <location>
        <begin position="141"/>
        <end position="161"/>
    </location>
</feature>
<name>A0A841BWG6_9ACTN</name>
<dbReference type="InterPro" id="IPR053160">
    <property type="entry name" value="MFS_DHA3_Transporter"/>
</dbReference>
<evidence type="ECO:0000256" key="1">
    <source>
        <dbReference type="ARBA" id="ARBA00004651"/>
    </source>
</evidence>
<dbReference type="InterPro" id="IPR005829">
    <property type="entry name" value="Sugar_transporter_CS"/>
</dbReference>
<protein>
    <submittedName>
        <fullName evidence="7">MFS family permease</fullName>
    </submittedName>
</protein>
<evidence type="ECO:0000256" key="5">
    <source>
        <dbReference type="SAM" id="Phobius"/>
    </source>
</evidence>
<dbReference type="Gene3D" id="1.20.1250.20">
    <property type="entry name" value="MFS general substrate transporter like domains"/>
    <property type="match status" value="1"/>
</dbReference>
<dbReference type="Proteomes" id="UP000587527">
    <property type="component" value="Unassembled WGS sequence"/>
</dbReference>